<evidence type="ECO:0000313" key="9">
    <source>
        <dbReference type="Proteomes" id="UP000030661"/>
    </source>
</evidence>
<dbReference type="InterPro" id="IPR015797">
    <property type="entry name" value="NUDIX_hydrolase-like_dom_sf"/>
</dbReference>
<dbReference type="AlphaFoldDB" id="A0A081C6R8"/>
<comment type="cofactor">
    <cofactor evidence="1">
        <name>Mn(2+)</name>
        <dbReference type="ChEBI" id="CHEBI:29035"/>
    </cofactor>
</comment>
<accession>A0A081C6R8</accession>
<dbReference type="PANTHER" id="PTHR12992:SF11">
    <property type="entry name" value="MITOCHONDRIAL COENZYME A DIPHOSPHATASE NUDT8"/>
    <property type="match status" value="1"/>
</dbReference>
<evidence type="ECO:0000256" key="3">
    <source>
        <dbReference type="ARBA" id="ARBA00022723"/>
    </source>
</evidence>
<dbReference type="SUPFAM" id="SSF55811">
    <property type="entry name" value="Nudix"/>
    <property type="match status" value="1"/>
</dbReference>
<sequence>MQIHDIERLQARLPDYPGILARERFFNSAVLIPLVLKDEEIYVLFQKRANHIRQGGEVCFPGGQHDPELDADYRETAIRETIEELGVEREQISIIGRLDLFLAPQGVTIEPFVGMLNITDVHELSIDANEVERVFLLPMSYFETTPPQEYHVRVEVQPSYIDEQGKKQILLPVRELGLPERYAQPWGGKHYRVLVYLTPEETVWGMTAAIIYELVQKLHL</sequence>
<evidence type="ECO:0000256" key="1">
    <source>
        <dbReference type="ARBA" id="ARBA00001936"/>
    </source>
</evidence>
<evidence type="ECO:0000256" key="6">
    <source>
        <dbReference type="ARBA" id="ARBA00023211"/>
    </source>
</evidence>
<dbReference type="EMBL" id="DF820472">
    <property type="protein sequence ID" value="GAK60273.1"/>
    <property type="molecule type" value="Genomic_DNA"/>
</dbReference>
<name>A0A081C6R8_VECG1</name>
<gene>
    <name evidence="8" type="ORF">U27_00164</name>
</gene>
<dbReference type="HOGENOM" id="CLU_040940_5_2_0"/>
<keyword evidence="3" id="KW-0479">Metal-binding</keyword>
<dbReference type="GO" id="GO:0010945">
    <property type="term" value="F:coenzyme A diphosphatase activity"/>
    <property type="evidence" value="ECO:0007669"/>
    <property type="project" value="InterPro"/>
</dbReference>
<evidence type="ECO:0000256" key="4">
    <source>
        <dbReference type="ARBA" id="ARBA00022801"/>
    </source>
</evidence>
<organism evidence="8">
    <name type="scientific">Vecturithrix granuli</name>
    <dbReference type="NCBI Taxonomy" id="1499967"/>
    <lineage>
        <taxon>Bacteria</taxon>
        <taxon>Candidatus Moduliflexota</taxon>
        <taxon>Candidatus Vecturitrichia</taxon>
        <taxon>Candidatus Vecturitrichales</taxon>
        <taxon>Candidatus Vecturitrichaceae</taxon>
        <taxon>Candidatus Vecturithrix</taxon>
    </lineage>
</organism>
<dbReference type="STRING" id="1499967.U27_00164"/>
<keyword evidence="9" id="KW-1185">Reference proteome</keyword>
<keyword evidence="4 8" id="KW-0378">Hydrolase</keyword>
<reference evidence="8" key="1">
    <citation type="journal article" date="2015" name="PeerJ">
        <title>First genomic representation of candidate bacterial phylum KSB3 points to enhanced environmental sensing as a trigger of wastewater bulking.</title>
        <authorList>
            <person name="Sekiguchi Y."/>
            <person name="Ohashi A."/>
            <person name="Parks D.H."/>
            <person name="Yamauchi T."/>
            <person name="Tyson G.W."/>
            <person name="Hugenholtz P."/>
        </authorList>
    </citation>
    <scope>NUCLEOTIDE SEQUENCE [LARGE SCALE GENOMIC DNA]</scope>
</reference>
<dbReference type="Proteomes" id="UP000030661">
    <property type="component" value="Unassembled WGS sequence"/>
</dbReference>
<dbReference type="Gene3D" id="3.90.79.10">
    <property type="entry name" value="Nucleoside Triphosphate Pyrophosphohydrolase"/>
    <property type="match status" value="1"/>
</dbReference>
<dbReference type="PANTHER" id="PTHR12992">
    <property type="entry name" value="NUDIX HYDROLASE"/>
    <property type="match status" value="1"/>
</dbReference>
<evidence type="ECO:0000256" key="5">
    <source>
        <dbReference type="ARBA" id="ARBA00022842"/>
    </source>
</evidence>
<evidence type="ECO:0000259" key="7">
    <source>
        <dbReference type="PROSITE" id="PS51462"/>
    </source>
</evidence>
<proteinExistence type="predicted"/>
<evidence type="ECO:0000256" key="2">
    <source>
        <dbReference type="ARBA" id="ARBA00001946"/>
    </source>
</evidence>
<comment type="cofactor">
    <cofactor evidence="2">
        <name>Mg(2+)</name>
        <dbReference type="ChEBI" id="CHEBI:18420"/>
    </cofactor>
</comment>
<dbReference type="PROSITE" id="PS51462">
    <property type="entry name" value="NUDIX"/>
    <property type="match status" value="1"/>
</dbReference>
<evidence type="ECO:0000313" key="8">
    <source>
        <dbReference type="EMBL" id="GAK60273.1"/>
    </source>
</evidence>
<protein>
    <submittedName>
        <fullName evidence="8">Phosphohydrolase, MUTT/NUDIX family protein</fullName>
    </submittedName>
</protein>
<keyword evidence="5" id="KW-0460">Magnesium</keyword>
<dbReference type="GO" id="GO:0046872">
    <property type="term" value="F:metal ion binding"/>
    <property type="evidence" value="ECO:0007669"/>
    <property type="project" value="UniProtKB-KW"/>
</dbReference>
<feature type="domain" description="Nudix hydrolase" evidence="7">
    <location>
        <begin position="25"/>
        <end position="160"/>
    </location>
</feature>
<dbReference type="InterPro" id="IPR045121">
    <property type="entry name" value="CoAse"/>
</dbReference>
<dbReference type="Pfam" id="PF00293">
    <property type="entry name" value="NUDIX"/>
    <property type="match status" value="1"/>
</dbReference>
<dbReference type="eggNOG" id="COG0494">
    <property type="taxonomic scope" value="Bacteria"/>
</dbReference>
<dbReference type="InterPro" id="IPR000086">
    <property type="entry name" value="NUDIX_hydrolase_dom"/>
</dbReference>
<dbReference type="CDD" id="cd03426">
    <property type="entry name" value="NUDIX_CoAse_Nudt7"/>
    <property type="match status" value="1"/>
</dbReference>
<keyword evidence="6" id="KW-0464">Manganese</keyword>